<proteinExistence type="predicted"/>
<name>A0ABP0USI2_9BRYO</name>
<evidence type="ECO:0000256" key="2">
    <source>
        <dbReference type="SAM" id="MobiDB-lite"/>
    </source>
</evidence>
<gene>
    <name evidence="3" type="ORF">CSSPTR1EN2_LOCUS19505</name>
</gene>
<protein>
    <submittedName>
        <fullName evidence="3">Uncharacterized protein</fullName>
    </submittedName>
</protein>
<accession>A0ABP0USI2</accession>
<feature type="region of interest" description="Disordered" evidence="2">
    <location>
        <begin position="511"/>
        <end position="531"/>
    </location>
</feature>
<evidence type="ECO:0000313" key="4">
    <source>
        <dbReference type="Proteomes" id="UP001497512"/>
    </source>
</evidence>
<dbReference type="EMBL" id="OZ019898">
    <property type="protein sequence ID" value="CAK9228982.1"/>
    <property type="molecule type" value="Genomic_DNA"/>
</dbReference>
<keyword evidence="4" id="KW-1185">Reference proteome</keyword>
<sequence>MSVETPMFSNLPSLRTLAFPDTVDLQGLYLHDPNQLTRSLPGDNVGIEDLDVNSISKEDEKELTVCSLEGGQIRMRANMAFESCPATPSDKLIENSFQPEYVPQLLRSSVLADKCLHTSWRSMDNVLDDAEGETIEGAGNCQNEKLSLQTQSSTVAVKRMKEKALQKELDLMSKKNKRKNQIWQTFDSSTNLLKNSFPIIADEMPTSLASTLSVEEDVQAMQRWSPQYSQFFTKSRVTAHIEGHWDYTSDPLLISDSSTTCSEIPEPILKACKSVAVISNGRHPKSRAGKTRKARFNNILPEIKSFHGCKRTSINTLGCQIGDKAIKSSSSSLNNADENMVRNDLQGTIAVSQQLVEVQVKSSPPEANDPEHEQLILEPTHIEFGGSNSVKQQHCTAVLECRPAKASEERDLNNPKCNHETDIKLDGKTLMGKRESILCEPPTASSEIPPSHISTLQSMTNPLHLAHKRQNLPSQSDNSVSNNADDSRNTELAKHFNTFESQNLPATTCQCSDAAEEHAEEKGSESKKRVRSIIDKDQVQASLSTAKLSSILSYLGQVQSSNLQGNCELVHQKMQMPAARGLSCCSPREDCSPVKIRESPADDTVSVAGSSQTVTSNLLSVEGDPKGGQCSLATSVFDSVRKKVQELKNEITTHEDRIAELEKQKDRLILQREKDVCLYVNSFTTAL</sequence>
<feature type="coiled-coil region" evidence="1">
    <location>
        <begin position="637"/>
        <end position="671"/>
    </location>
</feature>
<dbReference type="Proteomes" id="UP001497512">
    <property type="component" value="Chromosome 6"/>
</dbReference>
<evidence type="ECO:0000256" key="1">
    <source>
        <dbReference type="SAM" id="Coils"/>
    </source>
</evidence>
<evidence type="ECO:0000313" key="3">
    <source>
        <dbReference type="EMBL" id="CAK9228982.1"/>
    </source>
</evidence>
<keyword evidence="1" id="KW-0175">Coiled coil</keyword>
<organism evidence="3 4">
    <name type="scientific">Sphagnum troendelagicum</name>
    <dbReference type="NCBI Taxonomy" id="128251"/>
    <lineage>
        <taxon>Eukaryota</taxon>
        <taxon>Viridiplantae</taxon>
        <taxon>Streptophyta</taxon>
        <taxon>Embryophyta</taxon>
        <taxon>Bryophyta</taxon>
        <taxon>Sphagnophytina</taxon>
        <taxon>Sphagnopsida</taxon>
        <taxon>Sphagnales</taxon>
        <taxon>Sphagnaceae</taxon>
        <taxon>Sphagnum</taxon>
    </lineage>
</organism>
<reference evidence="3" key="1">
    <citation type="submission" date="2024-02" db="EMBL/GenBank/DDBJ databases">
        <authorList>
            <consortium name="ELIXIR-Norway"/>
            <consortium name="Elixir Norway"/>
        </authorList>
    </citation>
    <scope>NUCLEOTIDE SEQUENCE</scope>
</reference>
<feature type="compositionally biased region" description="Basic and acidic residues" evidence="2">
    <location>
        <begin position="515"/>
        <end position="531"/>
    </location>
</feature>